<sequence length="103" mass="11655">MLRMWEEQKGRLGGCVFENLAARESFSPWLSLKIPNSPKLLIPPFPLVRLPTVILIQLSLYLYLGIYLSASTRYSSRYSPLIGACSEFVLNLSRTAPALIPWL</sequence>
<keyword evidence="1" id="KW-1133">Transmembrane helix</keyword>
<evidence type="ECO:0000313" key="3">
    <source>
        <dbReference type="Proteomes" id="UP000807353"/>
    </source>
</evidence>
<dbReference type="AlphaFoldDB" id="A0A9P5YKC2"/>
<accession>A0A9P5YKC2</accession>
<evidence type="ECO:0000256" key="1">
    <source>
        <dbReference type="SAM" id="Phobius"/>
    </source>
</evidence>
<feature type="transmembrane region" description="Helical" evidence="1">
    <location>
        <begin position="47"/>
        <end position="68"/>
    </location>
</feature>
<protein>
    <submittedName>
        <fullName evidence="2">Uncharacterized protein</fullName>
    </submittedName>
</protein>
<gene>
    <name evidence="2" type="ORF">BDZ94DRAFT_1243859</name>
</gene>
<name>A0A9P5YKC2_9AGAR</name>
<dbReference type="EMBL" id="MU150230">
    <property type="protein sequence ID" value="KAF9469175.1"/>
    <property type="molecule type" value="Genomic_DNA"/>
</dbReference>
<proteinExistence type="predicted"/>
<reference evidence="2" key="1">
    <citation type="submission" date="2020-11" db="EMBL/GenBank/DDBJ databases">
        <authorList>
            <consortium name="DOE Joint Genome Institute"/>
            <person name="Ahrendt S."/>
            <person name="Riley R."/>
            <person name="Andreopoulos W."/>
            <person name="Labutti K."/>
            <person name="Pangilinan J."/>
            <person name="Ruiz-Duenas F.J."/>
            <person name="Barrasa J.M."/>
            <person name="Sanchez-Garcia M."/>
            <person name="Camarero S."/>
            <person name="Miyauchi S."/>
            <person name="Serrano A."/>
            <person name="Linde D."/>
            <person name="Babiker R."/>
            <person name="Drula E."/>
            <person name="Ayuso-Fernandez I."/>
            <person name="Pacheco R."/>
            <person name="Padilla G."/>
            <person name="Ferreira P."/>
            <person name="Barriuso J."/>
            <person name="Kellner H."/>
            <person name="Castanera R."/>
            <person name="Alfaro M."/>
            <person name="Ramirez L."/>
            <person name="Pisabarro A.G."/>
            <person name="Kuo A."/>
            <person name="Tritt A."/>
            <person name="Lipzen A."/>
            <person name="He G."/>
            <person name="Yan M."/>
            <person name="Ng V."/>
            <person name="Cullen D."/>
            <person name="Martin F."/>
            <person name="Rosso M.-N."/>
            <person name="Henrissat B."/>
            <person name="Hibbett D."/>
            <person name="Martinez A.T."/>
            <person name="Grigoriev I.V."/>
        </authorList>
    </citation>
    <scope>NUCLEOTIDE SEQUENCE</scope>
    <source>
        <strain evidence="2">CBS 247.69</strain>
    </source>
</reference>
<keyword evidence="3" id="KW-1185">Reference proteome</keyword>
<evidence type="ECO:0000313" key="2">
    <source>
        <dbReference type="EMBL" id="KAF9469175.1"/>
    </source>
</evidence>
<comment type="caution">
    <text evidence="2">The sequence shown here is derived from an EMBL/GenBank/DDBJ whole genome shotgun (WGS) entry which is preliminary data.</text>
</comment>
<dbReference type="Proteomes" id="UP000807353">
    <property type="component" value="Unassembled WGS sequence"/>
</dbReference>
<organism evidence="2 3">
    <name type="scientific">Collybia nuda</name>
    <dbReference type="NCBI Taxonomy" id="64659"/>
    <lineage>
        <taxon>Eukaryota</taxon>
        <taxon>Fungi</taxon>
        <taxon>Dikarya</taxon>
        <taxon>Basidiomycota</taxon>
        <taxon>Agaricomycotina</taxon>
        <taxon>Agaricomycetes</taxon>
        <taxon>Agaricomycetidae</taxon>
        <taxon>Agaricales</taxon>
        <taxon>Tricholomatineae</taxon>
        <taxon>Clitocybaceae</taxon>
        <taxon>Collybia</taxon>
    </lineage>
</organism>
<keyword evidence="1" id="KW-0812">Transmembrane</keyword>
<keyword evidence="1" id="KW-0472">Membrane</keyword>